<protein>
    <submittedName>
        <fullName evidence="1">Uncharacterized protein</fullName>
    </submittedName>
</protein>
<sequence length="229" mass="26623">MAKGFRIYNGRDFQKVGSGNVRIWEGHNWQNGKARAWDGHNWINLLEERYTTTWEAVASEGYWGPTRGNLAHTHYNSLVRHDRLCQGNYLPYHDSFIGRNGREGGMFWVDIDNMRNTLRGSRIEKVEVYMHVLHSGYGAGTQLTIGTHNTHDWQDRFSQVNYGVASVRYYGQDRGQWITVPNWVGEGLRDGSLCGFTVFDNQPDLWHYCYVAGIWDGWKKPKVRITYVK</sequence>
<dbReference type="EMBL" id="JAUDDW010000007">
    <property type="protein sequence ID" value="MDM8266164.1"/>
    <property type="molecule type" value="Genomic_DNA"/>
</dbReference>
<organism evidence="1 2">
    <name type="scientific">Limosilactobacillus pontis</name>
    <dbReference type="NCBI Taxonomy" id="35787"/>
    <lineage>
        <taxon>Bacteria</taxon>
        <taxon>Bacillati</taxon>
        <taxon>Bacillota</taxon>
        <taxon>Bacilli</taxon>
        <taxon>Lactobacillales</taxon>
        <taxon>Lactobacillaceae</taxon>
        <taxon>Limosilactobacillus</taxon>
    </lineage>
</organism>
<reference evidence="2" key="1">
    <citation type="submission" date="2023-06" db="EMBL/GenBank/DDBJ databases">
        <title>Identification and characterization of horizontal gene transfer across gut microbiota members of farm animals based on homology search.</title>
        <authorList>
            <person name="Zeman M."/>
            <person name="Kubasova T."/>
            <person name="Jahodarova E."/>
            <person name="Nykrynova M."/>
            <person name="Rychlik I."/>
        </authorList>
    </citation>
    <scope>NUCLEOTIDE SEQUENCE [LARGE SCALE GENOMIC DNA]</scope>
    <source>
        <strain evidence="2">161_Gplus</strain>
    </source>
</reference>
<evidence type="ECO:0000313" key="1">
    <source>
        <dbReference type="EMBL" id="MDM8266164.1"/>
    </source>
</evidence>
<dbReference type="RefSeq" id="WP_289585871.1">
    <property type="nucleotide sequence ID" value="NZ_JAUDDW010000007.1"/>
</dbReference>
<keyword evidence="2" id="KW-1185">Reference proteome</keyword>
<proteinExistence type="predicted"/>
<dbReference type="Proteomes" id="UP001529343">
    <property type="component" value="Unassembled WGS sequence"/>
</dbReference>
<comment type="caution">
    <text evidence="1">The sequence shown here is derived from an EMBL/GenBank/DDBJ whole genome shotgun (WGS) entry which is preliminary data.</text>
</comment>
<evidence type="ECO:0000313" key="2">
    <source>
        <dbReference type="Proteomes" id="UP001529343"/>
    </source>
</evidence>
<accession>A0ABT7UWV9</accession>
<gene>
    <name evidence="1" type="ORF">QUW44_03120</name>
</gene>
<name>A0ABT7UWV9_9LACO</name>